<dbReference type="GO" id="GO:0016614">
    <property type="term" value="F:oxidoreductase activity, acting on CH-OH group of donors"/>
    <property type="evidence" value="ECO:0007669"/>
    <property type="project" value="InterPro"/>
</dbReference>
<dbReference type="EMBL" id="AAKDLR010000028">
    <property type="protein sequence ID" value="ECQ9024080.1"/>
    <property type="molecule type" value="Genomic_DNA"/>
</dbReference>
<evidence type="ECO:0000256" key="5">
    <source>
        <dbReference type="ARBA" id="ARBA00023002"/>
    </source>
</evidence>
<evidence type="ECO:0000259" key="6">
    <source>
        <dbReference type="Pfam" id="PF05199"/>
    </source>
</evidence>
<gene>
    <name evidence="7" type="ORF">F0H25_08265</name>
</gene>
<evidence type="ECO:0000256" key="3">
    <source>
        <dbReference type="ARBA" id="ARBA00022630"/>
    </source>
</evidence>
<evidence type="ECO:0000256" key="1">
    <source>
        <dbReference type="ARBA" id="ARBA00001974"/>
    </source>
</evidence>
<evidence type="ECO:0000313" key="7">
    <source>
        <dbReference type="EMBL" id="ECQ9024080.1"/>
    </source>
</evidence>
<dbReference type="Pfam" id="PF05199">
    <property type="entry name" value="GMC_oxred_C"/>
    <property type="match status" value="1"/>
</dbReference>
<sequence>RTMKEYIQPADIVVLTSYMFNNAKLLMVSNIGEQYDPKTGKGTLGRNYCYQMNMGTTAFFDEQFNTFMGSGALGTTSDDFNGDNFDHSREKFLHGAMIYSVQLGTRPIQSAPLPAGAPTWGAEFKKALNYNFTRAITVAGQGASLPHKNNYLSLDPTYKDAFGMPLLRLTYNFTDQDRALHKFITDKTAEVAKRMQGVKSIKKGAYLKDYSVVPYQSTHNTGGTTMGADRETSVVNTYLQHWDADNLFVVGAGNFQHNSGYNPTDTVGALAYRCAEGILKYHKSGKSLA</sequence>
<accession>A0A5Z0F9T8</accession>
<keyword evidence="4" id="KW-0274">FAD</keyword>
<dbReference type="InterPro" id="IPR036188">
    <property type="entry name" value="FAD/NAD-bd_sf"/>
</dbReference>
<proteinExistence type="inferred from homology"/>
<dbReference type="SUPFAM" id="SSF54373">
    <property type="entry name" value="FAD-linked reductases, C-terminal domain"/>
    <property type="match status" value="1"/>
</dbReference>
<feature type="domain" description="Glucose-methanol-choline oxidoreductase C-terminal" evidence="6">
    <location>
        <begin position="146"/>
        <end position="271"/>
    </location>
</feature>
<dbReference type="AlphaFoldDB" id="A0A5Z0F9T8"/>
<dbReference type="PANTHER" id="PTHR42784">
    <property type="entry name" value="PYRANOSE 2-OXIDASE"/>
    <property type="match status" value="1"/>
</dbReference>
<evidence type="ECO:0000256" key="2">
    <source>
        <dbReference type="ARBA" id="ARBA00010790"/>
    </source>
</evidence>
<comment type="similarity">
    <text evidence="2">Belongs to the GMC oxidoreductase family.</text>
</comment>
<dbReference type="InterPro" id="IPR007867">
    <property type="entry name" value="GMC_OxRtase_C"/>
</dbReference>
<name>A0A5Z0F9T8_CAMJU</name>
<dbReference type="InterPro" id="IPR051473">
    <property type="entry name" value="P2Ox-like"/>
</dbReference>
<feature type="non-terminal residue" evidence="7">
    <location>
        <position position="1"/>
    </location>
</feature>
<reference evidence="7" key="1">
    <citation type="submission" date="2019-08" db="EMBL/GenBank/DDBJ databases">
        <authorList>
            <person name="Ashton P.M."/>
            <person name="Dallman T."/>
            <person name="Nair S."/>
            <person name="De Pinna E."/>
            <person name="Peters T."/>
            <person name="Grant K."/>
        </authorList>
    </citation>
    <scope>NUCLEOTIDE SEQUENCE</scope>
    <source>
        <strain evidence="7">264094</strain>
    </source>
</reference>
<comment type="caution">
    <text evidence="7">The sequence shown here is derived from an EMBL/GenBank/DDBJ whole genome shotgun (WGS) entry which is preliminary data.</text>
</comment>
<protein>
    <submittedName>
        <fullName evidence="7">GMC family oxidoreductase</fullName>
    </submittedName>
</protein>
<keyword evidence="3" id="KW-0285">Flavoprotein</keyword>
<dbReference type="SUPFAM" id="SSF51905">
    <property type="entry name" value="FAD/NAD(P)-binding domain"/>
    <property type="match status" value="1"/>
</dbReference>
<dbReference type="PANTHER" id="PTHR42784:SF1">
    <property type="entry name" value="PYRANOSE 2-OXIDASE"/>
    <property type="match status" value="1"/>
</dbReference>
<organism evidence="7">
    <name type="scientific">Campylobacter jejuni</name>
    <dbReference type="NCBI Taxonomy" id="197"/>
    <lineage>
        <taxon>Bacteria</taxon>
        <taxon>Pseudomonadati</taxon>
        <taxon>Campylobacterota</taxon>
        <taxon>Epsilonproteobacteria</taxon>
        <taxon>Campylobacterales</taxon>
        <taxon>Campylobacteraceae</taxon>
        <taxon>Campylobacter</taxon>
    </lineage>
</organism>
<keyword evidence="5" id="KW-0560">Oxidoreductase</keyword>
<evidence type="ECO:0000256" key="4">
    <source>
        <dbReference type="ARBA" id="ARBA00022827"/>
    </source>
</evidence>
<dbReference type="Gene3D" id="3.50.50.60">
    <property type="entry name" value="FAD/NAD(P)-binding domain"/>
    <property type="match status" value="1"/>
</dbReference>
<comment type="cofactor">
    <cofactor evidence="1">
        <name>FAD</name>
        <dbReference type="ChEBI" id="CHEBI:57692"/>
    </cofactor>
</comment>